<evidence type="ECO:0000313" key="2">
    <source>
        <dbReference type="Proteomes" id="UP000198785"/>
    </source>
</evidence>
<name>A0A1I6UM82_9SPHI</name>
<dbReference type="EMBL" id="FOZZ01000009">
    <property type="protein sequence ID" value="SFT02586.1"/>
    <property type="molecule type" value="Genomic_DNA"/>
</dbReference>
<evidence type="ECO:0000313" key="1">
    <source>
        <dbReference type="EMBL" id="SFT02586.1"/>
    </source>
</evidence>
<dbReference type="Proteomes" id="UP000198785">
    <property type="component" value="Unassembled WGS sequence"/>
</dbReference>
<sequence length="30" mass="3459">MGMCNIIAVACESEFTYVWVTSKIDFVWKS</sequence>
<keyword evidence="2" id="KW-1185">Reference proteome</keyword>
<reference evidence="1 2" key="1">
    <citation type="submission" date="2016-10" db="EMBL/GenBank/DDBJ databases">
        <authorList>
            <person name="de Groot N.N."/>
        </authorList>
    </citation>
    <scope>NUCLEOTIDE SEQUENCE [LARGE SCALE GENOMIC DNA]</scope>
    <source>
        <strain evidence="1 2">DSM 22789</strain>
    </source>
</reference>
<accession>A0A1I6UM82</accession>
<gene>
    <name evidence="1" type="ORF">SAMN05660206_109109</name>
</gene>
<protein>
    <submittedName>
        <fullName evidence="1">Uncharacterized protein</fullName>
    </submittedName>
</protein>
<dbReference type="AlphaFoldDB" id="A0A1I6UM82"/>
<organism evidence="1 2">
    <name type="scientific">Sphingobacterium wenxiniae</name>
    <dbReference type="NCBI Taxonomy" id="683125"/>
    <lineage>
        <taxon>Bacteria</taxon>
        <taxon>Pseudomonadati</taxon>
        <taxon>Bacteroidota</taxon>
        <taxon>Sphingobacteriia</taxon>
        <taxon>Sphingobacteriales</taxon>
        <taxon>Sphingobacteriaceae</taxon>
        <taxon>Sphingobacterium</taxon>
    </lineage>
</organism>
<proteinExistence type="predicted"/>